<dbReference type="EMBL" id="JAPUUL010000190">
    <property type="protein sequence ID" value="KAJ8132027.1"/>
    <property type="molecule type" value="Genomic_DNA"/>
</dbReference>
<evidence type="ECO:0000313" key="2">
    <source>
        <dbReference type="Proteomes" id="UP001153332"/>
    </source>
</evidence>
<gene>
    <name evidence="1" type="ORF">O1611_g1592</name>
</gene>
<comment type="caution">
    <text evidence="1">The sequence shown here is derived from an EMBL/GenBank/DDBJ whole genome shotgun (WGS) entry which is preliminary data.</text>
</comment>
<evidence type="ECO:0000313" key="1">
    <source>
        <dbReference type="EMBL" id="KAJ8132027.1"/>
    </source>
</evidence>
<organism evidence="1 2">
    <name type="scientific">Lasiodiplodia mahajangana</name>
    <dbReference type="NCBI Taxonomy" id="1108764"/>
    <lineage>
        <taxon>Eukaryota</taxon>
        <taxon>Fungi</taxon>
        <taxon>Dikarya</taxon>
        <taxon>Ascomycota</taxon>
        <taxon>Pezizomycotina</taxon>
        <taxon>Dothideomycetes</taxon>
        <taxon>Dothideomycetes incertae sedis</taxon>
        <taxon>Botryosphaeriales</taxon>
        <taxon>Botryosphaeriaceae</taxon>
        <taxon>Lasiodiplodia</taxon>
    </lineage>
</organism>
<accession>A0ACC2JXK2</accession>
<sequence>MSSQRSPKGYPGLLDFKQDIMDNYLEKGAPDDWDFVPTNAIEEVVTKERVLLAFQETEVEKEKHEDLAIWVVESSKRLFLTLIFMTGTSEYLSQLEYLRNDGVDDNALPLRFHKAHPPYYGFPREQEIEKAQRFYSFKDWHDLDLALFAIYQRSFLPPAFDSNTKFRHQLHPRQPVPLFNQTAKDSVSGQILGGGIHAAHTALGMRESAINNTLPAHYTQTMLRRKLQFVRKDDKHVVYTEHPDHIHPQDMSVWLRGKYGESNVAIYLMQNTYVIYVKAEAVDKTEMDSLPTQDSSNTSHEPSENPGSDSQQKLADIKAAKEVLRQSKLRRLQGGQ</sequence>
<proteinExistence type="predicted"/>
<protein>
    <submittedName>
        <fullName evidence="1">Uncharacterized protein</fullName>
    </submittedName>
</protein>
<keyword evidence="2" id="KW-1185">Reference proteome</keyword>
<name>A0ACC2JXK2_9PEZI</name>
<reference evidence="1" key="1">
    <citation type="submission" date="2022-12" db="EMBL/GenBank/DDBJ databases">
        <title>Genome Sequence of Lasiodiplodia mahajangana.</title>
        <authorList>
            <person name="Buettner E."/>
        </authorList>
    </citation>
    <scope>NUCLEOTIDE SEQUENCE</scope>
    <source>
        <strain evidence="1">VT137</strain>
    </source>
</reference>
<dbReference type="Proteomes" id="UP001153332">
    <property type="component" value="Unassembled WGS sequence"/>
</dbReference>